<organism evidence="1 2">
    <name type="scientific">Acrobeloides nanus</name>
    <dbReference type="NCBI Taxonomy" id="290746"/>
    <lineage>
        <taxon>Eukaryota</taxon>
        <taxon>Metazoa</taxon>
        <taxon>Ecdysozoa</taxon>
        <taxon>Nematoda</taxon>
        <taxon>Chromadorea</taxon>
        <taxon>Rhabditida</taxon>
        <taxon>Tylenchina</taxon>
        <taxon>Cephalobomorpha</taxon>
        <taxon>Cephaloboidea</taxon>
        <taxon>Cephalobidae</taxon>
        <taxon>Acrobeloides</taxon>
    </lineage>
</organism>
<sequence length="137" mass="16022">MKSEYEESDSTICQQCWIDLKSQEALHVHASLCHPENKVLKNKLQSTVVKIKSLAQLDCKNLPFTSLAGKPMKRVLIESNQEIGKSFSYTNYFHKNCEEIQQQRKIIEEIQKQRMSAEKSLKNYNPLRVLFLCRRSM</sequence>
<keyword evidence="1" id="KW-1185">Reference proteome</keyword>
<evidence type="ECO:0000313" key="2">
    <source>
        <dbReference type="WBParaSite" id="ACRNAN_scaffold123.g30310.t2"/>
    </source>
</evidence>
<reference evidence="2" key="1">
    <citation type="submission" date="2022-11" db="UniProtKB">
        <authorList>
            <consortium name="WormBaseParasite"/>
        </authorList>
    </citation>
    <scope>IDENTIFICATION</scope>
</reference>
<dbReference type="Proteomes" id="UP000887540">
    <property type="component" value="Unplaced"/>
</dbReference>
<dbReference type="WBParaSite" id="ACRNAN_scaffold123.g30310.t2">
    <property type="protein sequence ID" value="ACRNAN_scaffold123.g30310.t2"/>
    <property type="gene ID" value="ACRNAN_scaffold123.g30310"/>
</dbReference>
<protein>
    <submittedName>
        <fullName evidence="2">C2H2-type domain-containing protein</fullName>
    </submittedName>
</protein>
<dbReference type="AlphaFoldDB" id="A0A914CNU0"/>
<evidence type="ECO:0000313" key="1">
    <source>
        <dbReference type="Proteomes" id="UP000887540"/>
    </source>
</evidence>
<proteinExistence type="predicted"/>
<name>A0A914CNU0_9BILA</name>
<accession>A0A914CNU0</accession>